<dbReference type="InterPro" id="IPR036249">
    <property type="entry name" value="Thioredoxin-like_sf"/>
</dbReference>
<organism evidence="2">
    <name type="scientific">hydrothermal vent metagenome</name>
    <dbReference type="NCBI Taxonomy" id="652676"/>
    <lineage>
        <taxon>unclassified sequences</taxon>
        <taxon>metagenomes</taxon>
        <taxon>ecological metagenomes</taxon>
    </lineage>
</organism>
<dbReference type="PROSITE" id="PS51257">
    <property type="entry name" value="PROKAR_LIPOPROTEIN"/>
    <property type="match status" value="1"/>
</dbReference>
<feature type="domain" description="Thioredoxin" evidence="1">
    <location>
        <begin position="40"/>
        <end position="177"/>
    </location>
</feature>
<dbReference type="EMBL" id="UOES01000520">
    <property type="protein sequence ID" value="VAW29122.1"/>
    <property type="molecule type" value="Genomic_DNA"/>
</dbReference>
<dbReference type="PROSITE" id="PS51352">
    <property type="entry name" value="THIOREDOXIN_2"/>
    <property type="match status" value="1"/>
</dbReference>
<dbReference type="Pfam" id="PF00578">
    <property type="entry name" value="AhpC-TSA"/>
    <property type="match status" value="1"/>
</dbReference>
<sequence>MKIEMRKLKVIAPFLIGLLFIGGCGTSTTTEEKKEEPTTKKELSLIEKFDFEDLDGNKINWADTKGQIVFVNFWATWCKPCIKEMPSISEANIQLKDKNVMFIIASDEGIEKIKKFESKHDYSFNLVHSKASIFDLGVQALPTTIIINENGDIVFNEIGSRDWGSEKSIALITSFSSKE</sequence>
<evidence type="ECO:0000313" key="2">
    <source>
        <dbReference type="EMBL" id="VAW29122.1"/>
    </source>
</evidence>
<dbReference type="PANTHER" id="PTHR42852">
    <property type="entry name" value="THIOL:DISULFIDE INTERCHANGE PROTEIN DSBE"/>
    <property type="match status" value="1"/>
</dbReference>
<dbReference type="CDD" id="cd02966">
    <property type="entry name" value="TlpA_like_family"/>
    <property type="match status" value="1"/>
</dbReference>
<dbReference type="SUPFAM" id="SSF52833">
    <property type="entry name" value="Thioredoxin-like"/>
    <property type="match status" value="1"/>
</dbReference>
<name>A0A3B0URX1_9ZZZZ</name>
<dbReference type="Gene3D" id="3.40.30.10">
    <property type="entry name" value="Glutaredoxin"/>
    <property type="match status" value="1"/>
</dbReference>
<reference evidence="2" key="1">
    <citation type="submission" date="2018-06" db="EMBL/GenBank/DDBJ databases">
        <authorList>
            <person name="Zhirakovskaya E."/>
        </authorList>
    </citation>
    <scope>NUCLEOTIDE SEQUENCE</scope>
</reference>
<accession>A0A3B0URX1</accession>
<dbReference type="InterPro" id="IPR013766">
    <property type="entry name" value="Thioredoxin_domain"/>
</dbReference>
<dbReference type="GO" id="GO:0016491">
    <property type="term" value="F:oxidoreductase activity"/>
    <property type="evidence" value="ECO:0007669"/>
    <property type="project" value="InterPro"/>
</dbReference>
<gene>
    <name evidence="2" type="ORF">MNBD_BACTEROID06-1823</name>
</gene>
<evidence type="ECO:0000259" key="1">
    <source>
        <dbReference type="PROSITE" id="PS51352"/>
    </source>
</evidence>
<proteinExistence type="predicted"/>
<protein>
    <recommendedName>
        <fullName evidence="1">Thioredoxin domain-containing protein</fullName>
    </recommendedName>
</protein>
<dbReference type="PANTHER" id="PTHR42852:SF17">
    <property type="entry name" value="THIOREDOXIN-LIKE PROTEIN HI_1115"/>
    <property type="match status" value="1"/>
</dbReference>
<dbReference type="AlphaFoldDB" id="A0A3B0URX1"/>
<dbReference type="InterPro" id="IPR050553">
    <property type="entry name" value="Thioredoxin_ResA/DsbE_sf"/>
</dbReference>
<dbReference type="InterPro" id="IPR000866">
    <property type="entry name" value="AhpC/TSA"/>
</dbReference>
<dbReference type="GO" id="GO:0016209">
    <property type="term" value="F:antioxidant activity"/>
    <property type="evidence" value="ECO:0007669"/>
    <property type="project" value="InterPro"/>
</dbReference>